<dbReference type="Gene3D" id="2.10.70.10">
    <property type="entry name" value="Complement Module, domain 1"/>
    <property type="match status" value="2"/>
</dbReference>
<dbReference type="CDD" id="cd00033">
    <property type="entry name" value="CCP"/>
    <property type="match status" value="2"/>
</dbReference>
<dbReference type="Pfam" id="PF00084">
    <property type="entry name" value="Sushi"/>
    <property type="match status" value="2"/>
</dbReference>
<evidence type="ECO:0000256" key="4">
    <source>
        <dbReference type="ARBA" id="ARBA00023157"/>
    </source>
</evidence>
<evidence type="ECO:0000256" key="6">
    <source>
        <dbReference type="PROSITE-ProRule" id="PRU00302"/>
    </source>
</evidence>
<evidence type="ECO:0000256" key="5">
    <source>
        <dbReference type="ARBA" id="ARBA00023180"/>
    </source>
</evidence>
<name>A0AAD9PDC4_RIDPI</name>
<evidence type="ECO:0000259" key="7">
    <source>
        <dbReference type="PROSITE" id="PS50923"/>
    </source>
</evidence>
<comment type="caution">
    <text evidence="8">The sequence shown here is derived from an EMBL/GenBank/DDBJ whole genome shotgun (WGS) entry which is preliminary data.</text>
</comment>
<keyword evidence="2" id="KW-0732">Signal</keyword>
<dbReference type="PANTHER" id="PTHR46393">
    <property type="entry name" value="SUSHI DOMAIN-CONTAINING PROTEIN"/>
    <property type="match status" value="1"/>
</dbReference>
<keyword evidence="1 6" id="KW-0768">Sushi</keyword>
<evidence type="ECO:0000313" key="9">
    <source>
        <dbReference type="Proteomes" id="UP001209878"/>
    </source>
</evidence>
<comment type="caution">
    <text evidence="6">Lacks conserved residue(s) required for the propagation of feature annotation.</text>
</comment>
<evidence type="ECO:0000256" key="1">
    <source>
        <dbReference type="ARBA" id="ARBA00022659"/>
    </source>
</evidence>
<keyword evidence="4" id="KW-1015">Disulfide bond</keyword>
<feature type="domain" description="Sushi" evidence="7">
    <location>
        <begin position="65"/>
        <end position="124"/>
    </location>
</feature>
<keyword evidence="5" id="KW-0325">Glycoprotein</keyword>
<evidence type="ECO:0000313" key="8">
    <source>
        <dbReference type="EMBL" id="KAK2192695.1"/>
    </source>
</evidence>
<dbReference type="AlphaFoldDB" id="A0AAD9PDC4"/>
<reference evidence="8" key="1">
    <citation type="journal article" date="2023" name="Mol. Biol. Evol.">
        <title>Third-Generation Sequencing Reveals the Adaptive Role of the Epigenome in Three Deep-Sea Polychaetes.</title>
        <authorList>
            <person name="Perez M."/>
            <person name="Aroh O."/>
            <person name="Sun Y."/>
            <person name="Lan Y."/>
            <person name="Juniper S.K."/>
            <person name="Young C.R."/>
            <person name="Angers B."/>
            <person name="Qian P.Y."/>
        </authorList>
    </citation>
    <scope>NUCLEOTIDE SEQUENCE</scope>
    <source>
        <strain evidence="8">R07B-5</strain>
    </source>
</reference>
<dbReference type="InterPro" id="IPR000436">
    <property type="entry name" value="Sushi_SCR_CCP_dom"/>
</dbReference>
<dbReference type="PROSITE" id="PS50923">
    <property type="entry name" value="SUSHI"/>
    <property type="match status" value="2"/>
</dbReference>
<protein>
    <recommendedName>
        <fullName evidence="7">Sushi domain-containing protein</fullName>
    </recommendedName>
</protein>
<evidence type="ECO:0000256" key="3">
    <source>
        <dbReference type="ARBA" id="ARBA00022737"/>
    </source>
</evidence>
<keyword evidence="3" id="KW-0677">Repeat</keyword>
<feature type="domain" description="Sushi" evidence="7">
    <location>
        <begin position="6"/>
        <end position="64"/>
    </location>
</feature>
<dbReference type="PANTHER" id="PTHR46393:SF7">
    <property type="entry name" value="COMPLEMENT C2"/>
    <property type="match status" value="1"/>
</dbReference>
<keyword evidence="9" id="KW-1185">Reference proteome</keyword>
<accession>A0AAD9PDC4</accession>
<proteinExistence type="predicted"/>
<gene>
    <name evidence="8" type="ORF">NP493_25g07004</name>
</gene>
<dbReference type="SUPFAM" id="SSF57535">
    <property type="entry name" value="Complement control module/SCR domain"/>
    <property type="match status" value="2"/>
</dbReference>
<evidence type="ECO:0000256" key="2">
    <source>
        <dbReference type="ARBA" id="ARBA00022729"/>
    </source>
</evidence>
<dbReference type="SMART" id="SM00032">
    <property type="entry name" value="CCP"/>
    <property type="match status" value="2"/>
</dbReference>
<sequence length="137" mass="15668">MEATEITCPLPELPPMATYNVTSLTYMSEVTYSCRSGYVISGGDEVRTCEETGTWTGVAPTCKKVECSRPPDVVNTTWYEDKKSLRTRRVIYQCLPRYRLVSGQLWKVCGPRGNWTGQDPVCEGKLRRIIYCMRCRH</sequence>
<organism evidence="8 9">
    <name type="scientific">Ridgeia piscesae</name>
    <name type="common">Tubeworm</name>
    <dbReference type="NCBI Taxonomy" id="27915"/>
    <lineage>
        <taxon>Eukaryota</taxon>
        <taxon>Metazoa</taxon>
        <taxon>Spiralia</taxon>
        <taxon>Lophotrochozoa</taxon>
        <taxon>Annelida</taxon>
        <taxon>Polychaeta</taxon>
        <taxon>Sedentaria</taxon>
        <taxon>Canalipalpata</taxon>
        <taxon>Sabellida</taxon>
        <taxon>Siboglinidae</taxon>
        <taxon>Ridgeia</taxon>
    </lineage>
</organism>
<dbReference type="Proteomes" id="UP001209878">
    <property type="component" value="Unassembled WGS sequence"/>
</dbReference>
<dbReference type="EMBL" id="JAODUO010000025">
    <property type="protein sequence ID" value="KAK2192695.1"/>
    <property type="molecule type" value="Genomic_DNA"/>
</dbReference>
<dbReference type="InterPro" id="IPR035976">
    <property type="entry name" value="Sushi/SCR/CCP_sf"/>
</dbReference>